<dbReference type="InterPro" id="IPR010280">
    <property type="entry name" value="U5_MeTrfase_fam"/>
</dbReference>
<feature type="active site" evidence="5">
    <location>
        <position position="326"/>
    </location>
</feature>
<dbReference type="GO" id="GO:0006396">
    <property type="term" value="P:RNA processing"/>
    <property type="evidence" value="ECO:0007669"/>
    <property type="project" value="InterPro"/>
</dbReference>
<dbReference type="CDD" id="cd02440">
    <property type="entry name" value="AdoMet_MTases"/>
    <property type="match status" value="1"/>
</dbReference>
<dbReference type="InterPro" id="IPR030390">
    <property type="entry name" value="MeTrfase_TrmA_AS"/>
</dbReference>
<dbReference type="GO" id="GO:0032259">
    <property type="term" value="P:methylation"/>
    <property type="evidence" value="ECO:0007669"/>
    <property type="project" value="UniProtKB-KW"/>
</dbReference>
<dbReference type="AlphaFoldDB" id="R1G940"/>
<evidence type="ECO:0000256" key="4">
    <source>
        <dbReference type="PROSITE-ProRule" id="PRU01024"/>
    </source>
</evidence>
<evidence type="ECO:0000256" key="1">
    <source>
        <dbReference type="ARBA" id="ARBA00022603"/>
    </source>
</evidence>
<dbReference type="InterPro" id="IPR030391">
    <property type="entry name" value="MeTrfase_TrmA_CS"/>
</dbReference>
<gene>
    <name evidence="6" type="ORF">Nst1_397</name>
</gene>
<dbReference type="GO" id="GO:0009451">
    <property type="term" value="P:RNA modification"/>
    <property type="evidence" value="ECO:0007669"/>
    <property type="project" value="UniProtKB-ARBA"/>
</dbReference>
<accession>R1G940</accession>
<keyword evidence="3 4" id="KW-0949">S-adenosyl-L-methionine</keyword>
<dbReference type="GO" id="GO:0008757">
    <property type="term" value="F:S-adenosylmethionine-dependent methyltransferase activity"/>
    <property type="evidence" value="ECO:0007669"/>
    <property type="project" value="UniProtKB-ARBA"/>
</dbReference>
<dbReference type="PROSITE" id="PS01230">
    <property type="entry name" value="TRMA_1"/>
    <property type="match status" value="1"/>
</dbReference>
<dbReference type="Pfam" id="PF05958">
    <property type="entry name" value="tRNA_U5-meth_tr"/>
    <property type="match status" value="1"/>
</dbReference>
<feature type="binding site" evidence="4">
    <location>
        <position position="299"/>
    </location>
    <ligand>
        <name>S-adenosyl-L-methionine</name>
        <dbReference type="ChEBI" id="CHEBI:59789"/>
    </ligand>
</feature>
<evidence type="ECO:0000256" key="2">
    <source>
        <dbReference type="ARBA" id="ARBA00022679"/>
    </source>
</evidence>
<keyword evidence="7" id="KW-1185">Reference proteome</keyword>
<dbReference type="InterPro" id="IPR029063">
    <property type="entry name" value="SAM-dependent_MTases_sf"/>
</dbReference>
<comment type="similarity">
    <text evidence="4">Belongs to the class I-like SAM-binding methyltransferase superfamily. RNA M5U methyltransferase family.</text>
</comment>
<dbReference type="Proteomes" id="UP000053279">
    <property type="component" value="Unassembled WGS sequence"/>
</dbReference>
<dbReference type="PANTHER" id="PTHR11061">
    <property type="entry name" value="RNA M5U METHYLTRANSFERASE"/>
    <property type="match status" value="1"/>
</dbReference>
<reference evidence="6 7" key="1">
    <citation type="submission" date="2013-02" db="EMBL/GenBank/DDBJ databases">
        <title>Insights into archaeal evolution and symbiosis from the genomes of a Nanoarchaeon and its crenarchaeal host from Yellowstone National Park.</title>
        <authorList>
            <person name="Podar M."/>
            <person name="Makarova K.S."/>
            <person name="Graham D.E."/>
            <person name="Wolf Y.I."/>
            <person name="Koonin E.V."/>
            <person name="Reysenbach A.-L."/>
        </authorList>
    </citation>
    <scope>NUCLEOTIDE SEQUENCE [LARGE SCALE GENOMIC DNA]</scope>
</reference>
<dbReference type="SUPFAM" id="SSF53335">
    <property type="entry name" value="S-adenosyl-L-methionine-dependent methyltransferases"/>
    <property type="match status" value="1"/>
</dbReference>
<dbReference type="NCBIfam" id="TIGR00479">
    <property type="entry name" value="rumA"/>
    <property type="match status" value="1"/>
</dbReference>
<comment type="caution">
    <text evidence="6">The sequence shown here is derived from an EMBL/GenBank/DDBJ whole genome shotgun (WGS) entry which is preliminary data.</text>
</comment>
<feature type="binding site" evidence="4">
    <location>
        <position position="257"/>
    </location>
    <ligand>
        <name>S-adenosyl-L-methionine</name>
        <dbReference type="ChEBI" id="CHEBI:59789"/>
    </ligand>
</feature>
<feature type="active site" description="Nucleophile" evidence="4">
    <location>
        <position position="326"/>
    </location>
</feature>
<dbReference type="PROSITE" id="PS01231">
    <property type="entry name" value="TRMA_2"/>
    <property type="match status" value="1"/>
</dbReference>
<evidence type="ECO:0000313" key="7">
    <source>
        <dbReference type="Proteomes" id="UP000053279"/>
    </source>
</evidence>
<proteinExistence type="inferred from homology"/>
<feature type="binding site" evidence="4">
    <location>
        <position position="236"/>
    </location>
    <ligand>
        <name>S-adenosyl-L-methionine</name>
        <dbReference type="ChEBI" id="CHEBI:59789"/>
    </ligand>
</feature>
<keyword evidence="1 4" id="KW-0489">Methyltransferase</keyword>
<dbReference type="PROSITE" id="PS51687">
    <property type="entry name" value="SAM_MT_RNA_M5U"/>
    <property type="match status" value="1"/>
</dbReference>
<evidence type="ECO:0000256" key="3">
    <source>
        <dbReference type="ARBA" id="ARBA00022691"/>
    </source>
</evidence>
<dbReference type="GO" id="GO:0008173">
    <property type="term" value="F:RNA methyltransferase activity"/>
    <property type="evidence" value="ECO:0007669"/>
    <property type="project" value="InterPro"/>
</dbReference>
<feature type="binding site" evidence="4">
    <location>
        <position position="207"/>
    </location>
    <ligand>
        <name>S-adenosyl-L-methionine</name>
        <dbReference type="ChEBI" id="CHEBI:59789"/>
    </ligand>
</feature>
<dbReference type="Gene3D" id="2.40.50.1070">
    <property type="match status" value="1"/>
</dbReference>
<organism evidence="6 7">
    <name type="scientific">Nanobsidianus stetteri</name>
    <dbReference type="NCBI Taxonomy" id="1294122"/>
    <lineage>
        <taxon>Archaea</taxon>
        <taxon>Nanobdellota</taxon>
        <taxon>Candidatus Nanoarchaeia</taxon>
        <taxon>Nanoarchaeales</taxon>
        <taxon>Nanopusillaceae</taxon>
        <taxon>Candidatus Nanobsidianus</taxon>
    </lineage>
</organism>
<evidence type="ECO:0000256" key="5">
    <source>
        <dbReference type="PROSITE-ProRule" id="PRU10015"/>
    </source>
</evidence>
<sequence>MLCKHFPKCGGCQIQNLLYDKQIEYKINRFIDIFKREPDEVIKSPKIIYYRNRMDYVVGPNYEVGLKEYGKWYSYVNIDECFLQSPESNIIRNKFREFIINKNLKPWDTKNYTGFIRYIVIREGKFTNERIVNIITYKTDNLEYYKNIFFEFYNEIKNYINSFYWTINDTISDVSYGNINYLLYGEKYIKEKALDNFYYISTNSFYQPNSYTAEILLKYVREFTDPNENDIIYDLYSGSGFYAIEIGKYSNYVYAVDNNKENFEMFNLNKEINNVKSVKFLLSNVENLEKINADKIIVDPPRPGINKKVIRKILESNAKKIVYVSCYPETQKRDIDILINKGNYKLENIILVDQFPHTYHMETIALLSK</sequence>
<dbReference type="EMBL" id="APJZ01000003">
    <property type="protein sequence ID" value="EOD42364.1"/>
    <property type="molecule type" value="Genomic_DNA"/>
</dbReference>
<name>R1G940_NANST</name>
<protein>
    <submittedName>
        <fullName evidence="6">SAM-dependent methyltransferase related to tRNA (Uracil-5-)-methyltransferase</fullName>
    </submittedName>
</protein>
<dbReference type="PANTHER" id="PTHR11061:SF30">
    <property type="entry name" value="TRNA (URACIL(54)-C(5))-METHYLTRANSFERASE"/>
    <property type="match status" value="1"/>
</dbReference>
<dbReference type="Gene3D" id="3.40.50.150">
    <property type="entry name" value="Vaccinia Virus protein VP39"/>
    <property type="match status" value="1"/>
</dbReference>
<evidence type="ECO:0000313" key="6">
    <source>
        <dbReference type="EMBL" id="EOD42364.1"/>
    </source>
</evidence>
<keyword evidence="2 4" id="KW-0808">Transferase</keyword>